<evidence type="ECO:0000256" key="5">
    <source>
        <dbReference type="ARBA" id="ARBA00023163"/>
    </source>
</evidence>
<dbReference type="GO" id="GO:0006276">
    <property type="term" value="P:plasmid maintenance"/>
    <property type="evidence" value="ECO:0007669"/>
    <property type="project" value="InterPro"/>
</dbReference>
<evidence type="ECO:0000256" key="7">
    <source>
        <dbReference type="ARBA" id="ARBA00033135"/>
    </source>
</evidence>
<accession>A0A1G7N7J9</accession>
<keyword evidence="3" id="KW-0678">Repressor</keyword>
<dbReference type="RefSeq" id="WP_149682689.1">
    <property type="nucleotide sequence ID" value="NZ_FNBI01000005.1"/>
</dbReference>
<evidence type="ECO:0000313" key="8">
    <source>
        <dbReference type="EMBL" id="MWC43139.1"/>
    </source>
</evidence>
<protein>
    <recommendedName>
        <fullName evidence="2">Toxin CcdB</fullName>
    </recommendedName>
    <alternativeName>
        <fullName evidence="7">Cytotoxic protein CcdB</fullName>
    </alternativeName>
    <alternativeName>
        <fullName evidence="6">Protein LetD</fullName>
    </alternativeName>
</protein>
<dbReference type="InterPro" id="IPR011067">
    <property type="entry name" value="Plasmid_toxin/cell-grow_inhib"/>
</dbReference>
<name>A0A1G7N7J9_9SPHN</name>
<reference evidence="8 11" key="2">
    <citation type="submission" date="2019-12" db="EMBL/GenBank/DDBJ databases">
        <authorList>
            <person name="Zheng J."/>
        </authorList>
    </citation>
    <scope>NUCLEOTIDE SEQUENCE [LARGE SCALE GENOMIC DNA]</scope>
    <source>
        <strain evidence="8 11">DSM 27347</strain>
    </source>
</reference>
<dbReference type="GO" id="GO:0008657">
    <property type="term" value="F:DNA topoisomerase type II (double strand cut, ATP-hydrolyzing) inhibitor activity"/>
    <property type="evidence" value="ECO:0007669"/>
    <property type="project" value="InterPro"/>
</dbReference>
<keyword evidence="4" id="KW-0805">Transcription regulation</keyword>
<comment type="similarity">
    <text evidence="1">Belongs to the CcdB toxin family.</text>
</comment>
<evidence type="ECO:0000256" key="6">
    <source>
        <dbReference type="ARBA" id="ARBA00029628"/>
    </source>
</evidence>
<evidence type="ECO:0000256" key="4">
    <source>
        <dbReference type="ARBA" id="ARBA00023015"/>
    </source>
</evidence>
<evidence type="ECO:0000256" key="2">
    <source>
        <dbReference type="ARBA" id="ARBA00015075"/>
    </source>
</evidence>
<dbReference type="EMBL" id="WSUT01000005">
    <property type="protein sequence ID" value="MWC43139.1"/>
    <property type="molecule type" value="Genomic_DNA"/>
</dbReference>
<evidence type="ECO:0000313" key="9">
    <source>
        <dbReference type="EMBL" id="SDF70058.1"/>
    </source>
</evidence>
<dbReference type="Proteomes" id="UP000436801">
    <property type="component" value="Unassembled WGS sequence"/>
</dbReference>
<organism evidence="9 10">
    <name type="scientific">Sphingomonas carotinifaciens</name>
    <dbReference type="NCBI Taxonomy" id="1166323"/>
    <lineage>
        <taxon>Bacteria</taxon>
        <taxon>Pseudomonadati</taxon>
        <taxon>Pseudomonadota</taxon>
        <taxon>Alphaproteobacteria</taxon>
        <taxon>Sphingomonadales</taxon>
        <taxon>Sphingomonadaceae</taxon>
        <taxon>Sphingomonas</taxon>
    </lineage>
</organism>
<dbReference type="Pfam" id="PF01845">
    <property type="entry name" value="CcdB"/>
    <property type="match status" value="1"/>
</dbReference>
<evidence type="ECO:0000313" key="11">
    <source>
        <dbReference type="Proteomes" id="UP000436801"/>
    </source>
</evidence>
<proteinExistence type="inferred from homology"/>
<keyword evidence="10" id="KW-1185">Reference proteome</keyword>
<dbReference type="SUPFAM" id="SSF50118">
    <property type="entry name" value="Cell growth inhibitor/plasmid maintenance toxic component"/>
    <property type="match status" value="1"/>
</dbReference>
<reference evidence="9 10" key="1">
    <citation type="submission" date="2016-10" db="EMBL/GenBank/DDBJ databases">
        <authorList>
            <person name="Varghese N."/>
            <person name="Submissions S."/>
        </authorList>
    </citation>
    <scope>NUCLEOTIDE SEQUENCE [LARGE SCALE GENOMIC DNA]</scope>
    <source>
        <strain evidence="9 10">S7-754</strain>
    </source>
</reference>
<dbReference type="OrthoDB" id="9813510at2"/>
<dbReference type="InterPro" id="IPR002712">
    <property type="entry name" value="CcdB"/>
</dbReference>
<sequence>MARFDVHRLRDDGAYALNCQADTLSHLNTRLMVPLWAPDRAPLPMRRLNPIFEVDGRRMMMVTQFAGALPIAEIGAPVYSLAEHDLIIMAALDLLLTGV</sequence>
<evidence type="ECO:0000256" key="3">
    <source>
        <dbReference type="ARBA" id="ARBA00022491"/>
    </source>
</evidence>
<dbReference type="Gene3D" id="2.30.30.110">
    <property type="match status" value="1"/>
</dbReference>
<dbReference type="AlphaFoldDB" id="A0A1G7N7J9"/>
<dbReference type="EMBL" id="FNBI01000005">
    <property type="protein sequence ID" value="SDF70058.1"/>
    <property type="molecule type" value="Genomic_DNA"/>
</dbReference>
<gene>
    <name evidence="8" type="ORF">GQR91_05610</name>
    <name evidence="9" type="ORF">SAMN05216557_10567</name>
</gene>
<evidence type="ECO:0000256" key="1">
    <source>
        <dbReference type="ARBA" id="ARBA00005230"/>
    </source>
</evidence>
<dbReference type="Proteomes" id="UP000323502">
    <property type="component" value="Unassembled WGS sequence"/>
</dbReference>
<evidence type="ECO:0000313" key="10">
    <source>
        <dbReference type="Proteomes" id="UP000323502"/>
    </source>
</evidence>
<keyword evidence="5" id="KW-0804">Transcription</keyword>